<gene>
    <name evidence="2" type="ORF">DES36_107101</name>
</gene>
<feature type="transmembrane region" description="Helical" evidence="1">
    <location>
        <begin position="128"/>
        <end position="152"/>
    </location>
</feature>
<keyword evidence="1" id="KW-0812">Transmembrane</keyword>
<dbReference type="OrthoDB" id="2082740at2"/>
<dbReference type="RefSeq" id="WP_113920478.1">
    <property type="nucleotide sequence ID" value="NZ_QNRX01000007.1"/>
</dbReference>
<feature type="transmembrane region" description="Helical" evidence="1">
    <location>
        <begin position="192"/>
        <end position="213"/>
    </location>
</feature>
<keyword evidence="1" id="KW-1133">Transmembrane helix</keyword>
<protein>
    <recommendedName>
        <fullName evidence="4">ABC-2 family transporter</fullName>
    </recommendedName>
</protein>
<evidence type="ECO:0008006" key="4">
    <source>
        <dbReference type="Google" id="ProtNLM"/>
    </source>
</evidence>
<name>A0A366I8B3_9FIRM</name>
<sequence>MIIKALLWKEFKSLTKNIKSKVVMAIGTIIFIYLLLFIRLHTSDFSISVYRYNINYMTVILGYLMFISNLRFWYEKNMNMLETLFIMPTKLYVIIIGKMILPILISVSLSVIFYFLSTGIGWIVFKSSIFSFITLFEILLISVVFQIFYSIINCYAMWCASLAYAKVIQFISVMLYMGSVFTMFVIPTNFSLYNSLGTWIVMAIIGVYAAICYSRINKEKAMNTLSI</sequence>
<accession>A0A366I8B3</accession>
<keyword evidence="1" id="KW-0472">Membrane</keyword>
<dbReference type="AlphaFoldDB" id="A0A366I8B3"/>
<reference evidence="2 3" key="1">
    <citation type="submission" date="2018-06" db="EMBL/GenBank/DDBJ databases">
        <title>Genomic Encyclopedia of Type Strains, Phase IV (KMG-IV): sequencing the most valuable type-strain genomes for metagenomic binning, comparative biology and taxonomic classification.</title>
        <authorList>
            <person name="Goeker M."/>
        </authorList>
    </citation>
    <scope>NUCLEOTIDE SEQUENCE [LARGE SCALE GENOMIC DNA]</scope>
    <source>
        <strain evidence="2 3">DSM 22112</strain>
    </source>
</reference>
<comment type="caution">
    <text evidence="2">The sequence shown here is derived from an EMBL/GenBank/DDBJ whole genome shotgun (WGS) entry which is preliminary data.</text>
</comment>
<evidence type="ECO:0000313" key="2">
    <source>
        <dbReference type="EMBL" id="RBP65361.1"/>
    </source>
</evidence>
<organism evidence="2 3">
    <name type="scientific">Alkalibaculum bacchi</name>
    <dbReference type="NCBI Taxonomy" id="645887"/>
    <lineage>
        <taxon>Bacteria</taxon>
        <taxon>Bacillati</taxon>
        <taxon>Bacillota</taxon>
        <taxon>Clostridia</taxon>
        <taxon>Eubacteriales</taxon>
        <taxon>Eubacteriaceae</taxon>
        <taxon>Alkalibaculum</taxon>
    </lineage>
</organism>
<keyword evidence="3" id="KW-1185">Reference proteome</keyword>
<evidence type="ECO:0000256" key="1">
    <source>
        <dbReference type="SAM" id="Phobius"/>
    </source>
</evidence>
<proteinExistence type="predicted"/>
<feature type="transmembrane region" description="Helical" evidence="1">
    <location>
        <begin position="164"/>
        <end position="186"/>
    </location>
</feature>
<feature type="transmembrane region" description="Helical" evidence="1">
    <location>
        <begin position="52"/>
        <end position="70"/>
    </location>
</feature>
<feature type="transmembrane region" description="Helical" evidence="1">
    <location>
        <begin position="91"/>
        <end position="116"/>
    </location>
</feature>
<dbReference type="Proteomes" id="UP000253490">
    <property type="component" value="Unassembled WGS sequence"/>
</dbReference>
<dbReference type="EMBL" id="QNRX01000007">
    <property type="protein sequence ID" value="RBP65361.1"/>
    <property type="molecule type" value="Genomic_DNA"/>
</dbReference>
<evidence type="ECO:0000313" key="3">
    <source>
        <dbReference type="Proteomes" id="UP000253490"/>
    </source>
</evidence>
<feature type="transmembrane region" description="Helical" evidence="1">
    <location>
        <begin position="21"/>
        <end position="40"/>
    </location>
</feature>